<dbReference type="STRING" id="74649.A0A2P6PFI5"/>
<dbReference type="AlphaFoldDB" id="A0A2P6PFI5"/>
<dbReference type="InterPro" id="IPR036770">
    <property type="entry name" value="Ankyrin_rpt-contain_sf"/>
</dbReference>
<organism evidence="1 2">
    <name type="scientific">Rosa chinensis</name>
    <name type="common">China rose</name>
    <dbReference type="NCBI Taxonomy" id="74649"/>
    <lineage>
        <taxon>Eukaryota</taxon>
        <taxon>Viridiplantae</taxon>
        <taxon>Streptophyta</taxon>
        <taxon>Embryophyta</taxon>
        <taxon>Tracheophyta</taxon>
        <taxon>Spermatophyta</taxon>
        <taxon>Magnoliopsida</taxon>
        <taxon>eudicotyledons</taxon>
        <taxon>Gunneridae</taxon>
        <taxon>Pentapetalae</taxon>
        <taxon>rosids</taxon>
        <taxon>fabids</taxon>
        <taxon>Rosales</taxon>
        <taxon>Rosaceae</taxon>
        <taxon>Rosoideae</taxon>
        <taxon>Rosoideae incertae sedis</taxon>
        <taxon>Rosa</taxon>
    </lineage>
</organism>
<dbReference type="OMA" id="MELICAM"/>
<reference evidence="1 2" key="1">
    <citation type="journal article" date="2018" name="Nat. Genet.">
        <title>The Rosa genome provides new insights in the design of modern roses.</title>
        <authorList>
            <person name="Bendahmane M."/>
        </authorList>
    </citation>
    <scope>NUCLEOTIDE SEQUENCE [LARGE SCALE GENOMIC DNA]</scope>
    <source>
        <strain evidence="2">cv. Old Blush</strain>
    </source>
</reference>
<proteinExistence type="predicted"/>
<dbReference type="Gramene" id="PRQ20679">
    <property type="protein sequence ID" value="PRQ20679"/>
    <property type="gene ID" value="RchiOBHm_Chr7g0230781"/>
</dbReference>
<dbReference type="Pfam" id="PF14223">
    <property type="entry name" value="Retrotran_gag_2"/>
    <property type="match status" value="1"/>
</dbReference>
<keyword evidence="2" id="KW-1185">Reference proteome</keyword>
<sequence>MAAAVVPNGIVPEVLKYYNFEDWSIRVKTYLLGKELWEVVVGTETEQEDDKAKSKAWRKNNAKALHVIQFCCGDDAFSCISGLSTAKEAWQALEEEFKRPGVIEFFDERLVDNDAEPGDEIEIMETETTEGEGDRSNFFHHLECRNWDAAMDLIRRYPNLIRARIPSTGMTILHMVVLYNPGNVSIVNELMQLMKAKDLEIRDTNDCTALTLAIEQNVDIQIAHKMVEKNKSLLTMWIAPQNRIPVGYAFAWNNWKMVDYLYPLTPPEALNSVHGAELLTRSFCALKFDMALDLIQRYPNLATVKDNHGGTPLAQLAGMRCAFLSGSQLKFWEKWIYNGIRIEGSPPIDNQWCCIFPGRLQVHLLAKECKMQ</sequence>
<dbReference type="Proteomes" id="UP000238479">
    <property type="component" value="Chromosome 7"/>
</dbReference>
<gene>
    <name evidence="1" type="ORF">RchiOBHm_Chr7g0230781</name>
</gene>
<comment type="caution">
    <text evidence="1">The sequence shown here is derived from an EMBL/GenBank/DDBJ whole genome shotgun (WGS) entry which is preliminary data.</text>
</comment>
<accession>A0A2P6PFI5</accession>
<dbReference type="Gene3D" id="1.25.40.20">
    <property type="entry name" value="Ankyrin repeat-containing domain"/>
    <property type="match status" value="1"/>
</dbReference>
<evidence type="ECO:0000313" key="1">
    <source>
        <dbReference type="EMBL" id="PRQ20679.1"/>
    </source>
</evidence>
<protein>
    <submittedName>
        <fullName evidence="1">Putative ankyrin repeat-containing domain-containing protein</fullName>
    </submittedName>
</protein>
<name>A0A2P6PFI5_ROSCH</name>
<dbReference type="SUPFAM" id="SSF48403">
    <property type="entry name" value="Ankyrin repeat"/>
    <property type="match status" value="1"/>
</dbReference>
<dbReference type="SMART" id="SM00248">
    <property type="entry name" value="ANK"/>
    <property type="match status" value="2"/>
</dbReference>
<dbReference type="EMBL" id="PDCK01000045">
    <property type="protein sequence ID" value="PRQ20679.1"/>
    <property type="molecule type" value="Genomic_DNA"/>
</dbReference>
<evidence type="ECO:0000313" key="2">
    <source>
        <dbReference type="Proteomes" id="UP000238479"/>
    </source>
</evidence>
<dbReference type="InterPro" id="IPR002110">
    <property type="entry name" value="Ankyrin_rpt"/>
</dbReference>